<dbReference type="EMBL" id="BSXS01001943">
    <property type="protein sequence ID" value="GME77700.1"/>
    <property type="molecule type" value="Genomic_DNA"/>
</dbReference>
<sequence>MISQVLRKTTGVSTKPAALHNSRLLNSPFSTKSKQLQLSLFKQISRPQQQKQLIKGFTNNSIVPNKRALSTTTDSEAVQIQHKLRTSVQQLIHQLSTKPLPTVSLNDLLKFQTKQHNDKSANTTVMLVQNANETLNDLFVLVGKRLMKFAKLPYIVMLNPKMALIYNTYLDTLKVLLQFVDSQMLAANSTSGANVEKPDDSILLSQFDDCSYLDDFKIVTPEQNEDFINVLNKIIEMHTDNVSYLSEGFEEVNGMQLVDEKVFLNDHLKERILMRLLAQHHIKLTSQLKELGEGGDLGKLDSIGIIDKNINILDLLNRSFQFVNDMAALKYDERIGMKVKTITINPDNSRTVQEIEDIGKFEDYEPIVFPYITSHIEYVFNEILKNSTRAHAENNVSEPVEALVVVNKPDLTSPDPQLYKLEVRVSDKGKGVKPEIIDKLFEYSFTTFDDQAEDDDYKTLNSGSQSANIIAGMGYGLPLSLTYNKLFHGDIRLKSIYGDGTNVYLSWTGIDAKKLIE</sequence>
<evidence type="ECO:0000313" key="2">
    <source>
        <dbReference type="Proteomes" id="UP001165064"/>
    </source>
</evidence>
<reference evidence="1" key="1">
    <citation type="submission" date="2023-04" db="EMBL/GenBank/DDBJ databases">
        <title>Ambrosiozyma monospora NBRC 10751.</title>
        <authorList>
            <person name="Ichikawa N."/>
            <person name="Sato H."/>
            <person name="Tonouchi N."/>
        </authorList>
    </citation>
    <scope>NUCLEOTIDE SEQUENCE</scope>
    <source>
        <strain evidence="1">NBRC 10751</strain>
    </source>
</reference>
<keyword evidence="2" id="KW-1185">Reference proteome</keyword>
<comment type="caution">
    <text evidence="1">The sequence shown here is derived from an EMBL/GenBank/DDBJ whole genome shotgun (WGS) entry which is preliminary data.</text>
</comment>
<dbReference type="Proteomes" id="UP001165064">
    <property type="component" value="Unassembled WGS sequence"/>
</dbReference>
<proteinExistence type="predicted"/>
<accession>A0ACB5T007</accession>
<evidence type="ECO:0000313" key="1">
    <source>
        <dbReference type="EMBL" id="GME77700.1"/>
    </source>
</evidence>
<protein>
    <submittedName>
        <fullName evidence="1">Unnamed protein product</fullName>
    </submittedName>
</protein>
<organism evidence="1 2">
    <name type="scientific">Ambrosiozyma monospora</name>
    <name type="common">Yeast</name>
    <name type="synonym">Endomycopsis monosporus</name>
    <dbReference type="NCBI Taxonomy" id="43982"/>
    <lineage>
        <taxon>Eukaryota</taxon>
        <taxon>Fungi</taxon>
        <taxon>Dikarya</taxon>
        <taxon>Ascomycota</taxon>
        <taxon>Saccharomycotina</taxon>
        <taxon>Pichiomycetes</taxon>
        <taxon>Pichiales</taxon>
        <taxon>Pichiaceae</taxon>
        <taxon>Ambrosiozyma</taxon>
    </lineage>
</organism>
<name>A0ACB5T007_AMBMO</name>
<gene>
    <name evidence="1" type="ORF">Amon02_000313200</name>
</gene>